<accession>A0A2L0D572</accession>
<dbReference type="RefSeq" id="WP_104968056.1">
    <property type="nucleotide sequence ID" value="NZ_CP025536.1"/>
</dbReference>
<organism evidence="1 2">
    <name type="scientific">Streptococcus pluranimalium</name>
    <dbReference type="NCBI Taxonomy" id="82348"/>
    <lineage>
        <taxon>Bacteria</taxon>
        <taxon>Bacillati</taxon>
        <taxon>Bacillota</taxon>
        <taxon>Bacilli</taxon>
        <taxon>Lactobacillales</taxon>
        <taxon>Streptococcaceae</taxon>
        <taxon>Streptococcus</taxon>
    </lineage>
</organism>
<dbReference type="OrthoDB" id="2237286at2"/>
<protein>
    <recommendedName>
        <fullName evidence="3">Phage protein</fullName>
    </recommendedName>
</protein>
<sequence length="70" mass="7497">MNDQLLIQALRLTISDLTAKLADELTTKQILAIQLAESQEINQALGAKVAELEALLEGATQPQTGGNHDD</sequence>
<gene>
    <name evidence="1" type="ORF">C0J00_06230</name>
</gene>
<keyword evidence="2" id="KW-1185">Reference proteome</keyword>
<dbReference type="Proteomes" id="UP000238956">
    <property type="component" value="Chromosome"/>
</dbReference>
<proteinExistence type="predicted"/>
<evidence type="ECO:0000313" key="1">
    <source>
        <dbReference type="EMBL" id="AUW96731.1"/>
    </source>
</evidence>
<evidence type="ECO:0008006" key="3">
    <source>
        <dbReference type="Google" id="ProtNLM"/>
    </source>
</evidence>
<evidence type="ECO:0000313" key="2">
    <source>
        <dbReference type="Proteomes" id="UP000238956"/>
    </source>
</evidence>
<reference evidence="1 2" key="1">
    <citation type="submission" date="2017-12" db="EMBL/GenBank/DDBJ databases">
        <authorList>
            <person name="Hurst M.R.H."/>
        </authorList>
    </citation>
    <scope>NUCLEOTIDE SEQUENCE [LARGE SCALE GENOMIC DNA]</scope>
    <source>
        <strain evidence="1 2">TH11417</strain>
    </source>
</reference>
<dbReference type="EMBL" id="CP025536">
    <property type="protein sequence ID" value="AUW96731.1"/>
    <property type="molecule type" value="Genomic_DNA"/>
</dbReference>
<name>A0A2L0D572_9STRE</name>
<dbReference type="GeneID" id="98393506"/>
<dbReference type="AlphaFoldDB" id="A0A2L0D572"/>
<reference evidence="1 2" key="2">
    <citation type="submission" date="2018-02" db="EMBL/GenBank/DDBJ databases">
        <title>Whole genome sequencing analysis of Streptococcus pluranimalium isolated from cattle infected mastitis in China.</title>
        <authorList>
            <person name="Zhang J.-R."/>
            <person name="Hu G.-Z."/>
        </authorList>
    </citation>
    <scope>NUCLEOTIDE SEQUENCE [LARGE SCALE GENOMIC DNA]</scope>
    <source>
        <strain evidence="1 2">TH11417</strain>
    </source>
</reference>
<dbReference type="KEGG" id="splr:C0J00_06230"/>